<dbReference type="HAMAP" id="MF_02040">
    <property type="entry name" value="Mrp_NBP35"/>
    <property type="match status" value="1"/>
</dbReference>
<dbReference type="AlphaFoldDB" id="A0AAU9F2N4"/>
<dbReference type="InterPro" id="IPR019591">
    <property type="entry name" value="Mrp/NBP35_ATP-bd"/>
</dbReference>
<name>A0AAU9F2N4_9BACT</name>
<evidence type="ECO:0000256" key="1">
    <source>
        <dbReference type="ARBA" id="ARBA00022723"/>
    </source>
</evidence>
<dbReference type="GO" id="GO:0016887">
    <property type="term" value="F:ATP hydrolysis activity"/>
    <property type="evidence" value="ECO:0007669"/>
    <property type="project" value="UniProtKB-UniRule"/>
</dbReference>
<dbReference type="Pfam" id="PF10609">
    <property type="entry name" value="ParA"/>
    <property type="match status" value="1"/>
</dbReference>
<dbReference type="RefSeq" id="WP_338602745.1">
    <property type="nucleotide sequence ID" value="NZ_AP028679.1"/>
</dbReference>
<evidence type="ECO:0000256" key="6">
    <source>
        <dbReference type="HAMAP-Rule" id="MF_02040"/>
    </source>
</evidence>
<evidence type="ECO:0000256" key="3">
    <source>
        <dbReference type="ARBA" id="ARBA00022840"/>
    </source>
</evidence>
<dbReference type="InterPro" id="IPR027417">
    <property type="entry name" value="P-loop_NTPase"/>
</dbReference>
<keyword evidence="1 6" id="KW-0479">Metal-binding</keyword>
<evidence type="ECO:0000256" key="5">
    <source>
        <dbReference type="ARBA" id="ARBA00023014"/>
    </source>
</evidence>
<keyword evidence="5 6" id="KW-0411">Iron-sulfur</keyword>
<evidence type="ECO:0000313" key="7">
    <source>
        <dbReference type="EMBL" id="BEQ16633.1"/>
    </source>
</evidence>
<dbReference type="GO" id="GO:0140663">
    <property type="term" value="F:ATP-dependent FeS chaperone activity"/>
    <property type="evidence" value="ECO:0007669"/>
    <property type="project" value="InterPro"/>
</dbReference>
<keyword evidence="3 6" id="KW-0067">ATP-binding</keyword>
<dbReference type="PANTHER" id="PTHR23264:SF19">
    <property type="entry name" value="CYTOSOLIC FE-S CLUSTER ASSEMBLY FACTOR NUBP2"/>
    <property type="match status" value="1"/>
</dbReference>
<dbReference type="SUPFAM" id="SSF52540">
    <property type="entry name" value="P-loop containing nucleoside triphosphate hydrolases"/>
    <property type="match status" value="1"/>
</dbReference>
<evidence type="ECO:0000313" key="8">
    <source>
        <dbReference type="Proteomes" id="UP001366166"/>
    </source>
</evidence>
<dbReference type="GO" id="GO:0046872">
    <property type="term" value="F:metal ion binding"/>
    <property type="evidence" value="ECO:0007669"/>
    <property type="project" value="UniProtKB-KW"/>
</dbReference>
<dbReference type="Proteomes" id="UP001366166">
    <property type="component" value="Chromosome"/>
</dbReference>
<sequence>MSQATSAPPPGPEPGIDPLDQRLTRNLADIRHKLVVMSGKGGVGKSTVAAELAVGLSLAGYRVGLLDVDLHGPSIPRMLGIAGHAEVLTDEQLIKPVIIDEGLKVISVELLMPDKEASVIWRGPMKIGVIRQLMGDVTWGALDFLIIDAPPGTGDEPLTVAQNVEGAKVVLVTTPQEIALADLRKSLDFCRQLDLPVLGLVENMAGLVCPHCGGQVDFLGQGGGQDTAARSGLKFLGRLPWDPKLMAAADAGRLVSLLRRDWGEDAPYRGVVQEALDMLGERKA</sequence>
<keyword evidence="4 6" id="KW-0408">Iron</keyword>
<dbReference type="EMBL" id="AP028679">
    <property type="protein sequence ID" value="BEQ16633.1"/>
    <property type="molecule type" value="Genomic_DNA"/>
</dbReference>
<evidence type="ECO:0000256" key="4">
    <source>
        <dbReference type="ARBA" id="ARBA00023004"/>
    </source>
</evidence>
<dbReference type="GO" id="GO:0016226">
    <property type="term" value="P:iron-sulfur cluster assembly"/>
    <property type="evidence" value="ECO:0007669"/>
    <property type="project" value="InterPro"/>
</dbReference>
<dbReference type="GO" id="GO:0005524">
    <property type="term" value="F:ATP binding"/>
    <property type="evidence" value="ECO:0007669"/>
    <property type="project" value="UniProtKB-UniRule"/>
</dbReference>
<dbReference type="Gene3D" id="3.40.50.300">
    <property type="entry name" value="P-loop containing nucleotide triphosphate hydrolases"/>
    <property type="match status" value="1"/>
</dbReference>
<reference evidence="8" key="1">
    <citation type="journal article" date="2023" name="Arch. Microbiol.">
        <title>Desulfoferula mesophilus gen. nov. sp. nov., a mesophilic sulfate-reducing bacterium isolated from a brackish lake sediment.</title>
        <authorList>
            <person name="Watanabe T."/>
            <person name="Yabe T."/>
            <person name="Tsuji J.M."/>
            <person name="Fukui M."/>
        </authorList>
    </citation>
    <scope>NUCLEOTIDE SEQUENCE [LARGE SCALE GENOMIC DNA]</scope>
    <source>
        <strain evidence="8">12FAK</strain>
    </source>
</reference>
<dbReference type="InterPro" id="IPR000808">
    <property type="entry name" value="Mrp-like_CS"/>
</dbReference>
<comment type="function">
    <text evidence="6">Binds and transfers iron-sulfur (Fe-S) clusters to target apoproteins. Can hydrolyze ATP.</text>
</comment>
<dbReference type="InterPro" id="IPR033756">
    <property type="entry name" value="YlxH/NBP35"/>
</dbReference>
<gene>
    <name evidence="7" type="ORF">FAK_36990</name>
</gene>
<dbReference type="KEGG" id="dmp:FAK_36990"/>
<evidence type="ECO:0000256" key="2">
    <source>
        <dbReference type="ARBA" id="ARBA00022741"/>
    </source>
</evidence>
<comment type="subunit">
    <text evidence="6">Homodimer.</text>
</comment>
<dbReference type="GO" id="GO:0051536">
    <property type="term" value="F:iron-sulfur cluster binding"/>
    <property type="evidence" value="ECO:0007669"/>
    <property type="project" value="UniProtKB-UniRule"/>
</dbReference>
<dbReference type="GO" id="GO:0005829">
    <property type="term" value="C:cytosol"/>
    <property type="evidence" value="ECO:0007669"/>
    <property type="project" value="TreeGrafter"/>
</dbReference>
<proteinExistence type="inferred from homology"/>
<dbReference type="CDD" id="cd02037">
    <property type="entry name" value="Mrp_NBP35"/>
    <property type="match status" value="1"/>
</dbReference>
<protein>
    <recommendedName>
        <fullName evidence="6">Iron-sulfur cluster carrier protein</fullName>
    </recommendedName>
</protein>
<dbReference type="FunFam" id="3.40.50.300:FF:001119">
    <property type="entry name" value="Iron-sulfur cluster carrier protein"/>
    <property type="match status" value="1"/>
</dbReference>
<keyword evidence="2 6" id="KW-0547">Nucleotide-binding</keyword>
<feature type="binding site" evidence="6">
    <location>
        <begin position="39"/>
        <end position="46"/>
    </location>
    <ligand>
        <name>ATP</name>
        <dbReference type="ChEBI" id="CHEBI:30616"/>
    </ligand>
</feature>
<comment type="similarity">
    <text evidence="6">Belongs to the Mrp/NBP35 ATP-binding proteins family.</text>
</comment>
<dbReference type="PROSITE" id="PS01215">
    <property type="entry name" value="MRP"/>
    <property type="match status" value="1"/>
</dbReference>
<keyword evidence="8" id="KW-1185">Reference proteome</keyword>
<organism evidence="7 8">
    <name type="scientific">Desulfoferula mesophila</name>
    <dbReference type="NCBI Taxonomy" id="3058419"/>
    <lineage>
        <taxon>Bacteria</taxon>
        <taxon>Pseudomonadati</taxon>
        <taxon>Thermodesulfobacteriota</taxon>
        <taxon>Desulfarculia</taxon>
        <taxon>Desulfarculales</taxon>
        <taxon>Desulfarculaceae</taxon>
        <taxon>Desulfoferula</taxon>
    </lineage>
</organism>
<keyword evidence="6" id="KW-0378">Hydrolase</keyword>
<dbReference type="PANTHER" id="PTHR23264">
    <property type="entry name" value="NUCLEOTIDE-BINDING PROTEIN NBP35 YEAST -RELATED"/>
    <property type="match status" value="1"/>
</dbReference>
<accession>A0AAU9F2N4</accession>